<dbReference type="PANTHER" id="PTHR13930">
    <property type="entry name" value="S-ADENOSYL-L-METHIONINE-DEPENDENT TRNA 4-DEMETHYLWYOSINE SYNTHASE"/>
    <property type="match status" value="1"/>
</dbReference>
<protein>
    <recommendedName>
        <fullName evidence="14">S-adenosyl-L-methionine-dependent tRNA 4-demethylwyosine synthase</fullName>
    </recommendedName>
</protein>
<dbReference type="PANTHER" id="PTHR13930:SF0">
    <property type="entry name" value="S-ADENOSYL-L-METHIONINE-DEPENDENT TRNA 4-DEMETHYLWYOSINE SYNTHASE TYW1-RELATED"/>
    <property type="match status" value="1"/>
</dbReference>
<evidence type="ECO:0000259" key="10">
    <source>
        <dbReference type="Pfam" id="PF04055"/>
    </source>
</evidence>
<evidence type="ECO:0000256" key="4">
    <source>
        <dbReference type="ARBA" id="ARBA00022694"/>
    </source>
</evidence>
<dbReference type="Pfam" id="PF08608">
    <property type="entry name" value="Wyosine_form"/>
    <property type="match status" value="1"/>
</dbReference>
<dbReference type="EMBL" id="CP104013">
    <property type="protein sequence ID" value="UYP45136.1"/>
    <property type="molecule type" value="Genomic_DNA"/>
</dbReference>
<comment type="catalytic activity">
    <reaction evidence="9">
        <text>N(1)-methylguanosine(37) in tRNA(Phe) + pyruvate + S-adenosyl-L-methionine = 4-demethylwyosine(37) in tRNA(Phe) + 5'-deoxyadenosine + L-methionine + CO2 + H2O</text>
        <dbReference type="Rhea" id="RHEA:36347"/>
        <dbReference type="Rhea" id="RHEA-COMP:10164"/>
        <dbReference type="Rhea" id="RHEA-COMP:10165"/>
        <dbReference type="ChEBI" id="CHEBI:15361"/>
        <dbReference type="ChEBI" id="CHEBI:15377"/>
        <dbReference type="ChEBI" id="CHEBI:16526"/>
        <dbReference type="ChEBI" id="CHEBI:17319"/>
        <dbReference type="ChEBI" id="CHEBI:57844"/>
        <dbReference type="ChEBI" id="CHEBI:59789"/>
        <dbReference type="ChEBI" id="CHEBI:64315"/>
        <dbReference type="ChEBI" id="CHEBI:73542"/>
        <dbReference type="EC" id="4.1.3.44"/>
    </reaction>
</comment>
<keyword evidence="2" id="KW-0004">4Fe-4S</keyword>
<dbReference type="Pfam" id="PF04055">
    <property type="entry name" value="Radical_SAM"/>
    <property type="match status" value="1"/>
</dbReference>
<evidence type="ECO:0008006" key="14">
    <source>
        <dbReference type="Google" id="ProtNLM"/>
    </source>
</evidence>
<dbReference type="SUPFAM" id="SSF102114">
    <property type="entry name" value="Radical SAM enzymes"/>
    <property type="match status" value="1"/>
</dbReference>
<proteinExistence type="predicted"/>
<dbReference type="InterPro" id="IPR058240">
    <property type="entry name" value="rSAM_sf"/>
</dbReference>
<keyword evidence="6" id="KW-0408">Iron</keyword>
<keyword evidence="3" id="KW-0949">S-adenosyl-L-methionine</keyword>
<evidence type="ECO:0000313" key="12">
    <source>
        <dbReference type="EMBL" id="UYP45136.1"/>
    </source>
</evidence>
<comment type="cofactor">
    <cofactor evidence="1">
        <name>[4Fe-4S] cluster</name>
        <dbReference type="ChEBI" id="CHEBI:49883"/>
    </cofactor>
</comment>
<sequence>MDLSQKTKKNPKKSIKIAGFDKDKLIKSYMKSNYRIIGPLKHSAVKPCHWQEQKMLTGRSNRNCYKGYFGIESEGCIQNTPALPFCNHQCVFCWRDIENSSFGAEWKGDVDEPKLLAREMIRHSQNLIFEHITLKKSLENFDLMHKILYHYVDHAQKINSNNLNFGEMEIANLFSTTRAKIHRAMLLLKNCKILLNPEDDKYVLTQKWKADLKSHNDVDAAILKEVTTKEEIIAVFERAKTPKHAAISLAGEPTLYPRIGEFIEEFRKRNMCTFIVSNGTHPSVIRKLYNENHLPTQLYITLPASNRKSFNQISRPMTKHAWENLLETLQLLPELPCRTVVRITAVKYLNINLDMVPEYVKILKGATPNFIDIKGFTVEAHALELQNRLGHLGENRELRDYAPTYDDLLEFAQELERQGGFEIIETHEPSRDILLRGSWPKDKSIKIDFSKV</sequence>
<gene>
    <name evidence="12" type="ORF">NEF87_001421</name>
</gene>
<keyword evidence="8" id="KW-0456">Lyase</keyword>
<accession>A0ABY6HRE5</accession>
<keyword evidence="13" id="KW-1185">Reference proteome</keyword>
<keyword evidence="5" id="KW-0479">Metal-binding</keyword>
<dbReference type="Gene3D" id="3.20.20.70">
    <property type="entry name" value="Aldolase class I"/>
    <property type="match status" value="2"/>
</dbReference>
<dbReference type="Proteomes" id="UP001208689">
    <property type="component" value="Chromosome"/>
</dbReference>
<dbReference type="CDD" id="cd01335">
    <property type="entry name" value="Radical_SAM"/>
    <property type="match status" value="1"/>
</dbReference>
<feature type="domain" description="Radical SAM core" evidence="10">
    <location>
        <begin position="226"/>
        <end position="351"/>
    </location>
</feature>
<dbReference type="InterPro" id="IPR007197">
    <property type="entry name" value="rSAM"/>
</dbReference>
<keyword evidence="7" id="KW-0411">Iron-sulfur</keyword>
<evidence type="ECO:0000256" key="1">
    <source>
        <dbReference type="ARBA" id="ARBA00001966"/>
    </source>
</evidence>
<evidence type="ECO:0000256" key="2">
    <source>
        <dbReference type="ARBA" id="ARBA00022485"/>
    </source>
</evidence>
<dbReference type="InterPro" id="IPR013785">
    <property type="entry name" value="Aldolase_TIM"/>
</dbReference>
<reference evidence="12" key="1">
    <citation type="submission" date="2022-09" db="EMBL/GenBank/DDBJ databases">
        <title>Actin cytoskeleton and complex cell architecture in an #Asgard archaeon.</title>
        <authorList>
            <person name="Ponce Toledo R.I."/>
            <person name="Schleper C."/>
            <person name="Rodrigues Oliveira T."/>
            <person name="Wollweber F."/>
            <person name="Xu J."/>
            <person name="Rittmann S."/>
            <person name="Klingl A."/>
            <person name="Pilhofer M."/>
        </authorList>
    </citation>
    <scope>NUCLEOTIDE SEQUENCE</scope>
    <source>
        <strain evidence="12">B-35</strain>
    </source>
</reference>
<organism evidence="12 13">
    <name type="scientific">Candidatus Lokiarchaeum ossiferum</name>
    <dbReference type="NCBI Taxonomy" id="2951803"/>
    <lineage>
        <taxon>Archaea</taxon>
        <taxon>Promethearchaeati</taxon>
        <taxon>Promethearchaeota</taxon>
        <taxon>Promethearchaeia</taxon>
        <taxon>Promethearchaeales</taxon>
        <taxon>Promethearchaeaceae</taxon>
        <taxon>Candidatus Lokiarchaeum</taxon>
    </lineage>
</organism>
<evidence type="ECO:0000256" key="3">
    <source>
        <dbReference type="ARBA" id="ARBA00022691"/>
    </source>
</evidence>
<dbReference type="InterPro" id="IPR013917">
    <property type="entry name" value="tRNA_wybutosine-synth"/>
</dbReference>
<evidence type="ECO:0000256" key="8">
    <source>
        <dbReference type="ARBA" id="ARBA00023239"/>
    </source>
</evidence>
<evidence type="ECO:0000259" key="11">
    <source>
        <dbReference type="Pfam" id="PF08608"/>
    </source>
</evidence>
<name>A0ABY6HRE5_9ARCH</name>
<evidence type="ECO:0000313" key="13">
    <source>
        <dbReference type="Proteomes" id="UP001208689"/>
    </source>
</evidence>
<evidence type="ECO:0000256" key="7">
    <source>
        <dbReference type="ARBA" id="ARBA00023014"/>
    </source>
</evidence>
<evidence type="ECO:0000256" key="5">
    <source>
        <dbReference type="ARBA" id="ARBA00022723"/>
    </source>
</evidence>
<evidence type="ECO:0000256" key="6">
    <source>
        <dbReference type="ARBA" id="ARBA00023004"/>
    </source>
</evidence>
<evidence type="ECO:0000256" key="9">
    <source>
        <dbReference type="ARBA" id="ARBA00049466"/>
    </source>
</evidence>
<dbReference type="InterPro" id="IPR034556">
    <property type="entry name" value="tRNA_wybutosine-synthase"/>
</dbReference>
<feature type="domain" description="tRNA wybutosine-synthesis" evidence="11">
    <location>
        <begin position="366"/>
        <end position="435"/>
    </location>
</feature>
<keyword evidence="4" id="KW-0819">tRNA processing</keyword>